<comment type="caution">
    <text evidence="1">The sequence shown here is derived from an EMBL/GenBank/DDBJ whole genome shotgun (WGS) entry which is preliminary data.</text>
</comment>
<proteinExistence type="predicted"/>
<evidence type="ECO:0000313" key="2">
    <source>
        <dbReference type="Proteomes" id="UP000468388"/>
    </source>
</evidence>
<reference evidence="1 2" key="1">
    <citation type="submission" date="2019-12" db="EMBL/GenBank/DDBJ databases">
        <title>The draft genomic sequence of strain Chitinophaga oryziterrae JCM 16595.</title>
        <authorList>
            <person name="Zhang X."/>
        </authorList>
    </citation>
    <scope>NUCLEOTIDE SEQUENCE [LARGE SCALE GENOMIC DNA]</scope>
    <source>
        <strain evidence="1 2">JCM 16595</strain>
    </source>
</reference>
<keyword evidence="2" id="KW-1185">Reference proteome</keyword>
<dbReference type="RefSeq" id="WP_157300263.1">
    <property type="nucleotide sequence ID" value="NZ_BAAAZB010000006.1"/>
</dbReference>
<dbReference type="AlphaFoldDB" id="A0A6N8JAY0"/>
<dbReference type="Proteomes" id="UP000468388">
    <property type="component" value="Unassembled WGS sequence"/>
</dbReference>
<accession>A0A6N8JAY0</accession>
<gene>
    <name evidence="1" type="ORF">GO495_13640</name>
</gene>
<dbReference type="EMBL" id="WRXO01000003">
    <property type="protein sequence ID" value="MVT41628.1"/>
    <property type="molecule type" value="Genomic_DNA"/>
</dbReference>
<evidence type="ECO:0000313" key="1">
    <source>
        <dbReference type="EMBL" id="MVT41628.1"/>
    </source>
</evidence>
<protein>
    <submittedName>
        <fullName evidence="1">Uncharacterized protein</fullName>
    </submittedName>
</protein>
<sequence>MTSDSLQQEIQEAIPELLNMARGMSWNKISNNCKFILTEIKDSNRSFNDQRMLLKKENDKKTPLLFQQVIPILQTLYKNLYDINLYIYKSSKDLTVIDIRYYQKSSLDKDYRQKVTDSPPMIHSKVAIPAWLLNKNEKFDINWERKLWLIRWKLFCLRHKL</sequence>
<dbReference type="OrthoDB" id="674560at2"/>
<name>A0A6N8JAY0_9BACT</name>
<organism evidence="1 2">
    <name type="scientific">Chitinophaga oryziterrae</name>
    <dbReference type="NCBI Taxonomy" id="1031224"/>
    <lineage>
        <taxon>Bacteria</taxon>
        <taxon>Pseudomonadati</taxon>
        <taxon>Bacteroidota</taxon>
        <taxon>Chitinophagia</taxon>
        <taxon>Chitinophagales</taxon>
        <taxon>Chitinophagaceae</taxon>
        <taxon>Chitinophaga</taxon>
    </lineage>
</organism>